<evidence type="ECO:0000256" key="2">
    <source>
        <dbReference type="ARBA" id="ARBA00022630"/>
    </source>
</evidence>
<dbReference type="EMBL" id="NFHO01000007">
    <property type="protein sequence ID" value="OUN42582.1"/>
    <property type="molecule type" value="Genomic_DNA"/>
</dbReference>
<accession>A0A1Y3U198</accession>
<dbReference type="InterPro" id="IPR002563">
    <property type="entry name" value="Flavin_Rdtase-like_dom"/>
</dbReference>
<keyword evidence="6" id="KW-1185">Reference proteome</keyword>
<gene>
    <name evidence="5" type="ORF">B5G21_07060</name>
</gene>
<dbReference type="SMART" id="SM00903">
    <property type="entry name" value="Flavin_Reduct"/>
    <property type="match status" value="1"/>
</dbReference>
<evidence type="ECO:0000259" key="4">
    <source>
        <dbReference type="SMART" id="SM00903"/>
    </source>
</evidence>
<dbReference type="STRING" id="1118060.GCA_000311845_00431"/>
<keyword evidence="2" id="KW-0285">Flavoprotein</keyword>
<feature type="domain" description="Flavin reductase like" evidence="4">
    <location>
        <begin position="9"/>
        <end position="156"/>
    </location>
</feature>
<organism evidence="5 6">
    <name type="scientific">Enorma massiliensis</name>
    <dbReference type="NCBI Taxonomy" id="1472761"/>
    <lineage>
        <taxon>Bacteria</taxon>
        <taxon>Bacillati</taxon>
        <taxon>Actinomycetota</taxon>
        <taxon>Coriobacteriia</taxon>
        <taxon>Coriobacteriales</taxon>
        <taxon>Coriobacteriaceae</taxon>
        <taxon>Enorma</taxon>
    </lineage>
</organism>
<comment type="cofactor">
    <cofactor evidence="1">
        <name>FMN</name>
        <dbReference type="ChEBI" id="CHEBI:58210"/>
    </cofactor>
</comment>
<dbReference type="InterPro" id="IPR052174">
    <property type="entry name" value="Flavoredoxin"/>
</dbReference>
<protein>
    <submittedName>
        <fullName evidence="5">Flavin oxidoreductase</fullName>
    </submittedName>
</protein>
<dbReference type="SUPFAM" id="SSF50475">
    <property type="entry name" value="FMN-binding split barrel"/>
    <property type="match status" value="1"/>
</dbReference>
<dbReference type="Pfam" id="PF01613">
    <property type="entry name" value="Flavin_Reduct"/>
    <property type="match status" value="1"/>
</dbReference>
<evidence type="ECO:0000313" key="5">
    <source>
        <dbReference type="EMBL" id="OUN42582.1"/>
    </source>
</evidence>
<dbReference type="Proteomes" id="UP000196560">
    <property type="component" value="Unassembled WGS sequence"/>
</dbReference>
<dbReference type="GO" id="GO:0010181">
    <property type="term" value="F:FMN binding"/>
    <property type="evidence" value="ECO:0007669"/>
    <property type="project" value="InterPro"/>
</dbReference>
<dbReference type="Gene3D" id="2.30.110.10">
    <property type="entry name" value="Electron Transport, Fmn-binding Protein, Chain A"/>
    <property type="match status" value="1"/>
</dbReference>
<dbReference type="eggNOG" id="COG1853">
    <property type="taxonomic scope" value="Bacteria"/>
</dbReference>
<comment type="similarity">
    <text evidence="3">Belongs to the flavoredoxin family.</text>
</comment>
<dbReference type="GO" id="GO:0016646">
    <property type="term" value="F:oxidoreductase activity, acting on the CH-NH group of donors, NAD or NADP as acceptor"/>
    <property type="evidence" value="ECO:0007669"/>
    <property type="project" value="UniProtKB-ARBA"/>
</dbReference>
<evidence type="ECO:0000256" key="1">
    <source>
        <dbReference type="ARBA" id="ARBA00001917"/>
    </source>
</evidence>
<dbReference type="InterPro" id="IPR012349">
    <property type="entry name" value="Split_barrel_FMN-bd"/>
</dbReference>
<evidence type="ECO:0000256" key="3">
    <source>
        <dbReference type="ARBA" id="ARBA00038054"/>
    </source>
</evidence>
<dbReference type="PANTHER" id="PTHR43567">
    <property type="entry name" value="FLAVOREDOXIN-RELATED-RELATED"/>
    <property type="match status" value="1"/>
</dbReference>
<proteinExistence type="inferred from homology"/>
<name>A0A1Y3U198_9ACTN</name>
<dbReference type="RefSeq" id="WP_087186590.1">
    <property type="nucleotide sequence ID" value="NZ_NFHO01000007.1"/>
</dbReference>
<evidence type="ECO:0000313" key="6">
    <source>
        <dbReference type="Proteomes" id="UP000196560"/>
    </source>
</evidence>
<dbReference type="AlphaFoldDB" id="A0A1Y3U198"/>
<reference evidence="6" key="1">
    <citation type="submission" date="2017-04" db="EMBL/GenBank/DDBJ databases">
        <title>Function of individual gut microbiota members based on whole genome sequencing of pure cultures obtained from chicken caecum.</title>
        <authorList>
            <person name="Medvecky M."/>
            <person name="Cejkova D."/>
            <person name="Polansky O."/>
            <person name="Karasova D."/>
            <person name="Kubasova T."/>
            <person name="Cizek A."/>
            <person name="Rychlik I."/>
        </authorList>
    </citation>
    <scope>NUCLEOTIDE SEQUENCE [LARGE SCALE GENOMIC DNA]</scope>
    <source>
        <strain evidence="6">An70</strain>
    </source>
</reference>
<comment type="caution">
    <text evidence="5">The sequence shown here is derived from an EMBL/GenBank/DDBJ whole genome shotgun (WGS) entry which is preliminary data.</text>
</comment>
<dbReference type="PANTHER" id="PTHR43567:SF1">
    <property type="entry name" value="FLAVOREDOXIN"/>
    <property type="match status" value="1"/>
</dbReference>
<sequence>MKKDLGVQPAIYPMPVLMIATYNDDDSVDVMNMAWGGICARDMVALNISRGHKTTKNIEQRGAFTLSIADVAHLDESDYFGIASGNKVADKFERTGMTTTKSTRVDAPVVDQYPITLECSVVEMQEQPYGLRVLGKIENVLADEAVLDEEGKVDPAKLGAFAFDQFQSGYYALGEKVGQAWDSGKRLV</sequence>